<dbReference type="Pfam" id="PF00004">
    <property type="entry name" value="AAA"/>
    <property type="match status" value="1"/>
</dbReference>
<accession>A0A6J5NVJ7</accession>
<evidence type="ECO:0000313" key="7">
    <source>
        <dbReference type="EMBL" id="CAB4163017.1"/>
    </source>
</evidence>
<proteinExistence type="inferred from homology"/>
<dbReference type="Gene3D" id="3.40.50.300">
    <property type="entry name" value="P-loop containing nucleotide triphosphate hydrolases"/>
    <property type="match status" value="1"/>
</dbReference>
<gene>
    <name evidence="6" type="ORF">UFOVP436_233</name>
    <name evidence="7" type="ORF">UFOVP784_233</name>
</gene>
<dbReference type="Gene3D" id="1.10.8.60">
    <property type="match status" value="1"/>
</dbReference>
<dbReference type="InterPro" id="IPR003959">
    <property type="entry name" value="ATPase_AAA_core"/>
</dbReference>
<organism evidence="7">
    <name type="scientific">uncultured Caudovirales phage</name>
    <dbReference type="NCBI Taxonomy" id="2100421"/>
    <lineage>
        <taxon>Viruses</taxon>
        <taxon>Duplodnaviria</taxon>
        <taxon>Heunggongvirae</taxon>
        <taxon>Uroviricota</taxon>
        <taxon>Caudoviricetes</taxon>
        <taxon>Peduoviridae</taxon>
        <taxon>Maltschvirus</taxon>
        <taxon>Maltschvirus maltsch</taxon>
    </lineage>
</organism>
<feature type="domain" description="AAA+ ATPase" evidence="5">
    <location>
        <begin position="277"/>
        <end position="414"/>
    </location>
</feature>
<evidence type="ECO:0000259" key="5">
    <source>
        <dbReference type="SMART" id="SM00382"/>
    </source>
</evidence>
<evidence type="ECO:0000313" key="6">
    <source>
        <dbReference type="EMBL" id="CAB4143775.1"/>
    </source>
</evidence>
<dbReference type="EMBL" id="LR796418">
    <property type="protein sequence ID" value="CAB4143775.1"/>
    <property type="molecule type" value="Genomic_DNA"/>
</dbReference>
<dbReference type="PANTHER" id="PTHR42960">
    <property type="entry name" value="YCF46 PROTEIN"/>
    <property type="match status" value="1"/>
</dbReference>
<comment type="similarity">
    <text evidence="3">Belongs to the AAA ATPase family. Highly divergent.</text>
</comment>
<dbReference type="PANTHER" id="PTHR42960:SF1">
    <property type="entry name" value="YCF46 PROTEIN"/>
    <property type="match status" value="1"/>
</dbReference>
<protein>
    <recommendedName>
        <fullName evidence="4">Uncharacterized AAA domain-containing protein ycf46</fullName>
    </recommendedName>
</protein>
<evidence type="ECO:0000256" key="3">
    <source>
        <dbReference type="ARBA" id="ARBA00038088"/>
    </source>
</evidence>
<dbReference type="GO" id="GO:0005524">
    <property type="term" value="F:ATP binding"/>
    <property type="evidence" value="ECO:0007669"/>
    <property type="project" value="UniProtKB-KW"/>
</dbReference>
<evidence type="ECO:0000256" key="1">
    <source>
        <dbReference type="ARBA" id="ARBA00022741"/>
    </source>
</evidence>
<sequence length="530" mass="59890">MLFQQIQLGVPAIWLTSQDFPRMLQYVTSFKNRTYYTMHNGVFSQFVDNNWKPVLVTITNPDNGEKSQVTTADMAVSFQYLIESESKSSSTFIFQSFNEPKEMAGKVAGMAASLSSDYRESFMNDDLSKMPLQIIVLSAFECPEEYNFLFITIQNSYPDLNELLAIIGHMHDSTNGEITDAKTDKDFLEIAKAGLGLNEFTFINLALMSVLETGKIKADYIYKSKMASIKKNGILEIIKPKVTFDTIGGLDNIKQVISRNVYFWNNPEEAQRYGIAPIRRILTVGIPGTGKSAICEATANALGLDLARTGVSQVMNSFVGQSEANMRAVFNQIKVMAPLCVWIDEFGRDMSGGASSSQVDGGTTDRVHGEFLTGLQELPDNVFLMCAANQLDHLKPEMLRAERFDKIFFVGLPAFEERIEIAKIYLQGDYNYEAIARATKRFTGAEIKALIKQVRFDVVSTYRREVTDKDIISHAPNMRNILWNKDQEMIRNLYRIAYEQWDWSSTLQFNEIDDILGTRKATSDSFELKV</sequence>
<evidence type="ECO:0000256" key="4">
    <source>
        <dbReference type="ARBA" id="ARBA00040480"/>
    </source>
</evidence>
<dbReference type="SUPFAM" id="SSF52540">
    <property type="entry name" value="P-loop containing nucleoside triphosphate hydrolases"/>
    <property type="match status" value="1"/>
</dbReference>
<keyword evidence="1" id="KW-0547">Nucleotide-binding</keyword>
<reference evidence="7" key="1">
    <citation type="submission" date="2020-04" db="EMBL/GenBank/DDBJ databases">
        <authorList>
            <person name="Chiriac C."/>
            <person name="Salcher M."/>
            <person name="Ghai R."/>
            <person name="Kavagutti S V."/>
        </authorList>
    </citation>
    <scope>NUCLEOTIDE SEQUENCE</scope>
</reference>
<dbReference type="GO" id="GO:0016887">
    <property type="term" value="F:ATP hydrolysis activity"/>
    <property type="evidence" value="ECO:0007669"/>
    <property type="project" value="InterPro"/>
</dbReference>
<dbReference type="EMBL" id="LR796737">
    <property type="protein sequence ID" value="CAB4163017.1"/>
    <property type="molecule type" value="Genomic_DNA"/>
</dbReference>
<dbReference type="InterPro" id="IPR003593">
    <property type="entry name" value="AAA+_ATPase"/>
</dbReference>
<dbReference type="SMART" id="SM00382">
    <property type="entry name" value="AAA"/>
    <property type="match status" value="1"/>
</dbReference>
<dbReference type="InterPro" id="IPR052381">
    <property type="entry name" value="AAA_domain_protein"/>
</dbReference>
<dbReference type="InterPro" id="IPR027417">
    <property type="entry name" value="P-loop_NTPase"/>
</dbReference>
<evidence type="ECO:0000256" key="2">
    <source>
        <dbReference type="ARBA" id="ARBA00022840"/>
    </source>
</evidence>
<keyword evidence="2" id="KW-0067">ATP-binding</keyword>
<name>A0A6J5NVJ7_9CAUD</name>